<evidence type="ECO:0000313" key="2">
    <source>
        <dbReference type="EMBL" id="KAJ0399853.1"/>
    </source>
</evidence>
<dbReference type="EMBL" id="JAKCXM010000169">
    <property type="protein sequence ID" value="KAJ0399853.1"/>
    <property type="molecule type" value="Genomic_DNA"/>
</dbReference>
<sequence>MRIEDVLRVLHQSNRNDAAKKAEQLAAVQAYVSQPHVVEQILADEAELAEHERLHPDDEFWDVLLSWWAGGSDIFTSAVAQDVDILSLFFSPPWVDRIPNTLRHFQSGMIEEAARRPHGLEVVETILNSPPFRAGDMERQFAKLRRSAECANDADLLKLLLAHGMEYDMDGVERVQGDREQQQTRETEDAPTSQLFGDDGSDY</sequence>
<gene>
    <name evidence="2" type="ORF">P43SY_000421</name>
</gene>
<proteinExistence type="predicted"/>
<feature type="region of interest" description="Disordered" evidence="1">
    <location>
        <begin position="174"/>
        <end position="203"/>
    </location>
</feature>
<keyword evidence="3" id="KW-1185">Reference proteome</keyword>
<dbReference type="AlphaFoldDB" id="A0AAD5QA52"/>
<accession>A0AAD5QA52</accession>
<name>A0AAD5QA52_PYTIN</name>
<organism evidence="2 3">
    <name type="scientific">Pythium insidiosum</name>
    <name type="common">Pythiosis disease agent</name>
    <dbReference type="NCBI Taxonomy" id="114742"/>
    <lineage>
        <taxon>Eukaryota</taxon>
        <taxon>Sar</taxon>
        <taxon>Stramenopiles</taxon>
        <taxon>Oomycota</taxon>
        <taxon>Peronosporomycetes</taxon>
        <taxon>Pythiales</taxon>
        <taxon>Pythiaceae</taxon>
        <taxon>Pythium</taxon>
    </lineage>
</organism>
<comment type="caution">
    <text evidence="2">The sequence shown here is derived from an EMBL/GenBank/DDBJ whole genome shotgun (WGS) entry which is preliminary data.</text>
</comment>
<evidence type="ECO:0000313" key="3">
    <source>
        <dbReference type="Proteomes" id="UP001209570"/>
    </source>
</evidence>
<feature type="compositionally biased region" description="Basic and acidic residues" evidence="1">
    <location>
        <begin position="174"/>
        <end position="188"/>
    </location>
</feature>
<dbReference type="Proteomes" id="UP001209570">
    <property type="component" value="Unassembled WGS sequence"/>
</dbReference>
<protein>
    <submittedName>
        <fullName evidence="2">Uncharacterized protein</fullName>
    </submittedName>
</protein>
<evidence type="ECO:0000256" key="1">
    <source>
        <dbReference type="SAM" id="MobiDB-lite"/>
    </source>
</evidence>
<reference evidence="2" key="1">
    <citation type="submission" date="2021-12" db="EMBL/GenBank/DDBJ databases">
        <title>Prjna785345.</title>
        <authorList>
            <person name="Rujirawat T."/>
            <person name="Krajaejun T."/>
        </authorList>
    </citation>
    <scope>NUCLEOTIDE SEQUENCE</scope>
    <source>
        <strain evidence="2">Pi057C3</strain>
    </source>
</reference>